<dbReference type="Gene3D" id="2.40.30.90">
    <property type="entry name" value="Bacterial fluorinating enzyme like"/>
    <property type="match status" value="1"/>
</dbReference>
<keyword evidence="1" id="KW-0949">S-adenosyl-L-methionine</keyword>
<feature type="domain" description="S-adenosyl-l-methionine hydroxide adenosyltransferase C-terminal" evidence="4">
    <location>
        <begin position="172"/>
        <end position="247"/>
    </location>
</feature>
<dbReference type="Proteomes" id="UP000002574">
    <property type="component" value="Chromosome"/>
</dbReference>
<dbReference type="Pfam" id="PF01887">
    <property type="entry name" value="SAM_HAT_N"/>
    <property type="match status" value="1"/>
</dbReference>
<evidence type="ECO:0000256" key="2">
    <source>
        <dbReference type="ARBA" id="ARBA00024035"/>
    </source>
</evidence>
<evidence type="ECO:0000259" key="3">
    <source>
        <dbReference type="Pfam" id="PF01887"/>
    </source>
</evidence>
<name>D3DK02_HYDTT</name>
<dbReference type="PIRSF" id="PIRSF006779">
    <property type="entry name" value="UCP006779"/>
    <property type="match status" value="1"/>
</dbReference>
<dbReference type="eggNOG" id="COG1912">
    <property type="taxonomic scope" value="Bacteria"/>
</dbReference>
<dbReference type="OrthoDB" id="9792195at2"/>
<dbReference type="SUPFAM" id="SSF102522">
    <property type="entry name" value="Bacterial fluorinating enzyme, N-terminal domain"/>
    <property type="match status" value="1"/>
</dbReference>
<evidence type="ECO:0000313" key="6">
    <source>
        <dbReference type="Proteomes" id="UP000002574"/>
    </source>
</evidence>
<evidence type="ECO:0000313" key="5">
    <source>
        <dbReference type="EMBL" id="BAI70154.1"/>
    </source>
</evidence>
<dbReference type="InterPro" id="IPR023227">
    <property type="entry name" value="SAM_OH_AdoTrfase_C_sf"/>
</dbReference>
<organism evidence="5 6">
    <name type="scientific">Hydrogenobacter thermophilus (strain DSM 6534 / IAM 12695 / TK-6)</name>
    <dbReference type="NCBI Taxonomy" id="608538"/>
    <lineage>
        <taxon>Bacteria</taxon>
        <taxon>Pseudomonadati</taxon>
        <taxon>Aquificota</taxon>
        <taxon>Aquificia</taxon>
        <taxon>Aquificales</taxon>
        <taxon>Aquificaceae</taxon>
        <taxon>Hydrogenobacter</taxon>
    </lineage>
</organism>
<dbReference type="EMBL" id="AP011112">
    <property type="protein sequence ID" value="BAI70154.1"/>
    <property type="molecule type" value="Genomic_DNA"/>
</dbReference>
<dbReference type="InterPro" id="IPR046470">
    <property type="entry name" value="SAM_HAT_C"/>
</dbReference>
<accession>D3DK02</accession>
<gene>
    <name evidence="5" type="ordered locus">HTH_1707</name>
</gene>
<dbReference type="STRING" id="608538.HTH_1707"/>
<dbReference type="KEGG" id="hth:HTH_1707"/>
<dbReference type="AlphaFoldDB" id="D3DK02"/>
<dbReference type="Gene3D" id="3.40.50.10790">
    <property type="entry name" value="S-adenosyl-l-methionine hydroxide adenosyltransferase, N-terminal"/>
    <property type="match status" value="1"/>
</dbReference>
<dbReference type="SUPFAM" id="SSF101852">
    <property type="entry name" value="Bacterial fluorinating enzyme, C-terminal domain"/>
    <property type="match status" value="1"/>
</dbReference>
<feature type="domain" description="S-adenosyl-l-methionine hydroxide adenosyltransferase N-terminal" evidence="3">
    <location>
        <begin position="5"/>
        <end position="149"/>
    </location>
</feature>
<proteinExistence type="inferred from homology"/>
<reference evidence="5 6" key="1">
    <citation type="journal article" date="2010" name="J. Bacteriol.">
        <title>Complete genome sequence of the thermophilic, obligately chemolithoautotrophic hydrogen-oxidizing bacterium Hydrogenobacter thermophilus TK-6.</title>
        <authorList>
            <person name="Arai H."/>
            <person name="Kanbe H."/>
            <person name="Ishii M."/>
            <person name="Igarashi Y."/>
        </authorList>
    </citation>
    <scope>NUCLEOTIDE SEQUENCE [LARGE SCALE GENOMIC DNA]</scope>
    <source>
        <strain evidence="6">DSM 6534 / IAM 12695 / TK-6 [Tokyo]</strain>
    </source>
</reference>
<comment type="similarity">
    <text evidence="2">Belongs to the SAM hydrolase / SAM-dependent halogenase family.</text>
</comment>
<evidence type="ECO:0000259" key="4">
    <source>
        <dbReference type="Pfam" id="PF20257"/>
    </source>
</evidence>
<evidence type="ECO:0000256" key="1">
    <source>
        <dbReference type="ARBA" id="ARBA00022691"/>
    </source>
</evidence>
<dbReference type="PATRIC" id="fig|608538.5.peg.1723"/>
<dbReference type="InterPro" id="IPR046469">
    <property type="entry name" value="SAM_HAT_N"/>
</dbReference>
<dbReference type="Pfam" id="PF20257">
    <property type="entry name" value="SAM_HAT_C"/>
    <property type="match status" value="1"/>
</dbReference>
<dbReference type="InterPro" id="IPR002747">
    <property type="entry name" value="SAM_OH_AdoTrfase"/>
</dbReference>
<protein>
    <recommendedName>
        <fullName evidence="7">Adenosyl-chloride synthase</fullName>
    </recommendedName>
</protein>
<keyword evidence="6" id="KW-1185">Reference proteome</keyword>
<dbReference type="KEGG" id="hte:Hydth_1692"/>
<evidence type="ECO:0008006" key="7">
    <source>
        <dbReference type="Google" id="ProtNLM"/>
    </source>
</evidence>
<sequence length="253" mass="28194">MQAVIALITDFGTKDGFVGAMKGVMLSINPQLQIVDITHHVEPFNVFEGALLLKAHYKYFPKGTIFVCVVDPGVGSSRKPLAVRCGSYTFVGPHNGIFDLALREMGGDVLAYQIENYTLKRVNETFHGRDIFAPVAAHLSLGLPIEEVGKRITYTFLLQWEEPVVCGNQVRGKIVYFDRFGNCITNVPCGAYTEAEFRGKKVRIVSHFLEQKENEPAFLCGSFGLMELFLPMDSAKDRLKIRLGEEVVLLTKS</sequence>
<dbReference type="PANTHER" id="PTHR35092:SF1">
    <property type="entry name" value="CHLORINASE MJ1651"/>
    <property type="match status" value="1"/>
</dbReference>
<dbReference type="InterPro" id="IPR023228">
    <property type="entry name" value="SAM_OH_AdoTrfase_N_sf"/>
</dbReference>
<dbReference type="RefSeq" id="WP_012964334.1">
    <property type="nucleotide sequence ID" value="NC_017161.1"/>
</dbReference>
<dbReference type="PANTHER" id="PTHR35092">
    <property type="entry name" value="CHLORINASE MJ1651"/>
    <property type="match status" value="1"/>
</dbReference>